<evidence type="ECO:0000313" key="2">
    <source>
        <dbReference type="EMBL" id="MPC77009.1"/>
    </source>
</evidence>
<name>A0A5B7I549_PORTR</name>
<organism evidence="2 3">
    <name type="scientific">Portunus trituberculatus</name>
    <name type="common">Swimming crab</name>
    <name type="synonym">Neptunus trituberculatus</name>
    <dbReference type="NCBI Taxonomy" id="210409"/>
    <lineage>
        <taxon>Eukaryota</taxon>
        <taxon>Metazoa</taxon>
        <taxon>Ecdysozoa</taxon>
        <taxon>Arthropoda</taxon>
        <taxon>Crustacea</taxon>
        <taxon>Multicrustacea</taxon>
        <taxon>Malacostraca</taxon>
        <taxon>Eumalacostraca</taxon>
        <taxon>Eucarida</taxon>
        <taxon>Decapoda</taxon>
        <taxon>Pleocyemata</taxon>
        <taxon>Brachyura</taxon>
        <taxon>Eubrachyura</taxon>
        <taxon>Portunoidea</taxon>
        <taxon>Portunidae</taxon>
        <taxon>Portuninae</taxon>
        <taxon>Portunus</taxon>
    </lineage>
</organism>
<keyword evidence="3" id="KW-1185">Reference proteome</keyword>
<accession>A0A5B7I549</accession>
<dbReference type="EMBL" id="VSRR010044796">
    <property type="protein sequence ID" value="MPC77009.1"/>
    <property type="molecule type" value="Genomic_DNA"/>
</dbReference>
<reference evidence="2 3" key="1">
    <citation type="submission" date="2019-05" db="EMBL/GenBank/DDBJ databases">
        <title>Another draft genome of Portunus trituberculatus and its Hox gene families provides insights of decapod evolution.</title>
        <authorList>
            <person name="Jeong J.-H."/>
            <person name="Song I."/>
            <person name="Kim S."/>
            <person name="Choi T."/>
            <person name="Kim D."/>
            <person name="Ryu S."/>
            <person name="Kim W."/>
        </authorList>
    </citation>
    <scope>NUCLEOTIDE SEQUENCE [LARGE SCALE GENOMIC DNA]</scope>
    <source>
        <tissue evidence="2">Muscle</tissue>
    </source>
</reference>
<gene>
    <name evidence="2" type="ORF">E2C01_071447</name>
</gene>
<comment type="caution">
    <text evidence="2">The sequence shown here is derived from an EMBL/GenBank/DDBJ whole genome shotgun (WGS) entry which is preliminary data.</text>
</comment>
<dbReference type="AlphaFoldDB" id="A0A5B7I549"/>
<evidence type="ECO:0000313" key="3">
    <source>
        <dbReference type="Proteomes" id="UP000324222"/>
    </source>
</evidence>
<protein>
    <submittedName>
        <fullName evidence="2">Uncharacterized protein</fullName>
    </submittedName>
</protein>
<proteinExistence type="predicted"/>
<evidence type="ECO:0000256" key="1">
    <source>
        <dbReference type="SAM" id="MobiDB-lite"/>
    </source>
</evidence>
<sequence>MNSYNDSFTKSTLPSLLIYLLTSSPWIPHTAAYAQAPSPSPLPVSPALTLSSRGQTAAKHACPSPELCNKTNFRVSFIPRRPGGGEVEKVEEKRRALGRAEATPTPALDGVVAV</sequence>
<dbReference type="Proteomes" id="UP000324222">
    <property type="component" value="Unassembled WGS sequence"/>
</dbReference>
<feature type="region of interest" description="Disordered" evidence="1">
    <location>
        <begin position="95"/>
        <end position="114"/>
    </location>
</feature>